<dbReference type="OrthoDB" id="148799at2"/>
<dbReference type="RefSeq" id="WP_050370268.1">
    <property type="nucleotide sequence ID" value="NZ_KQ257813.1"/>
</dbReference>
<dbReference type="SUPFAM" id="SSF54001">
    <property type="entry name" value="Cysteine proteinases"/>
    <property type="match status" value="1"/>
</dbReference>
<protein>
    <recommendedName>
        <fullName evidence="1">Transglutaminase-like domain-containing protein</fullName>
    </recommendedName>
</protein>
<proteinExistence type="predicted"/>
<comment type="caution">
    <text evidence="2">The sequence shown here is derived from an EMBL/GenBank/DDBJ whole genome shotgun (WGS) entry which is preliminary data.</text>
</comment>
<gene>
    <name evidence="2" type="ORF">IQ63_09675</name>
</gene>
<dbReference type="SMART" id="SM00460">
    <property type="entry name" value="TGc"/>
    <property type="match status" value="1"/>
</dbReference>
<reference evidence="3" key="1">
    <citation type="submission" date="2014-07" db="EMBL/GenBank/DDBJ databases">
        <title>Genome sequencing of plant-pathogenic Streptomyces species.</title>
        <authorList>
            <person name="Harrison J."/>
            <person name="Sapp M."/>
            <person name="Thwaites R."/>
            <person name="Studholme D.J."/>
        </authorList>
    </citation>
    <scope>NUCLEOTIDE SEQUENCE [LARGE SCALE GENOMIC DNA]</scope>
    <source>
        <strain evidence="3">NCPPB 4445</strain>
    </source>
</reference>
<dbReference type="InterPro" id="IPR038765">
    <property type="entry name" value="Papain-like_cys_pep_sf"/>
</dbReference>
<evidence type="ECO:0000259" key="1">
    <source>
        <dbReference type="SMART" id="SM00460"/>
    </source>
</evidence>
<sequence length="313" mass="35033">MPLAYYLAQSPYSTPGAQAAQYAGLPADPARLARVVRDLLIHRGEGDLFAYAIPEDRLHDDAETRYVDGILGILAARSEAPLGKPRPPAERFVGVCRDFALLYCSMLRHTGTPARIRSGFADYFGTDGFHGDHVVTEYWDADRGRWLLADPQLADPDITRHWNADFDPLDVPRTRFLTAGTAWRMIREQSADHREFGLHPPQEGPLWGERFVAGNVRLDLADLNRVETLLWDVWGLDHTDHDQDQTLDEEARAVYDRAAAVVAGDEVPYAEARALFTGDDVLRTPETVLSLAPYNGPTRVTLRSQISSRDCPR</sequence>
<dbReference type="Gene3D" id="3.10.620.30">
    <property type="match status" value="1"/>
</dbReference>
<dbReference type="EMBL" id="JPPY01000066">
    <property type="protein sequence ID" value="KND37397.1"/>
    <property type="molecule type" value="Genomic_DNA"/>
</dbReference>
<dbReference type="PATRIC" id="fig|42234.21.peg.1994"/>
<dbReference type="AlphaFoldDB" id="A0A0L0KGT0"/>
<evidence type="ECO:0000313" key="3">
    <source>
        <dbReference type="Proteomes" id="UP000037151"/>
    </source>
</evidence>
<name>A0A0L0KGT0_9ACTN</name>
<feature type="domain" description="Transglutaminase-like" evidence="1">
    <location>
        <begin position="88"/>
        <end position="153"/>
    </location>
</feature>
<dbReference type="Proteomes" id="UP000037151">
    <property type="component" value="Unassembled WGS sequence"/>
</dbReference>
<evidence type="ECO:0000313" key="2">
    <source>
        <dbReference type="EMBL" id="KND37397.1"/>
    </source>
</evidence>
<accession>A0A0L0KGT0</accession>
<organism evidence="2 3">
    <name type="scientific">Streptomyces acidiscabies</name>
    <dbReference type="NCBI Taxonomy" id="42234"/>
    <lineage>
        <taxon>Bacteria</taxon>
        <taxon>Bacillati</taxon>
        <taxon>Actinomycetota</taxon>
        <taxon>Actinomycetes</taxon>
        <taxon>Kitasatosporales</taxon>
        <taxon>Streptomycetaceae</taxon>
        <taxon>Streptomyces</taxon>
    </lineage>
</organism>
<dbReference type="Pfam" id="PF01841">
    <property type="entry name" value="Transglut_core"/>
    <property type="match status" value="1"/>
</dbReference>
<dbReference type="InterPro" id="IPR002931">
    <property type="entry name" value="Transglutaminase-like"/>
</dbReference>